<dbReference type="GO" id="GO:0006508">
    <property type="term" value="P:proteolysis"/>
    <property type="evidence" value="ECO:0007669"/>
    <property type="project" value="UniProtKB-KW"/>
</dbReference>
<evidence type="ECO:0000313" key="2">
    <source>
        <dbReference type="Proteomes" id="UP000236197"/>
    </source>
</evidence>
<accession>A0A2K2UCL6</accession>
<dbReference type="RefSeq" id="WP_103264545.1">
    <property type="nucleotide sequence ID" value="NZ_CABMLE010000003.1"/>
</dbReference>
<organism evidence="1 2">
    <name type="scientific">Enteroscipio rubneri</name>
    <dbReference type="NCBI Taxonomy" id="2070686"/>
    <lineage>
        <taxon>Bacteria</taxon>
        <taxon>Bacillati</taxon>
        <taxon>Actinomycetota</taxon>
        <taxon>Coriobacteriia</taxon>
        <taxon>Eggerthellales</taxon>
        <taxon>Eggerthellaceae</taxon>
        <taxon>Enteroscipio</taxon>
    </lineage>
</organism>
<gene>
    <name evidence="1" type="ORF">C2L71_04330</name>
</gene>
<dbReference type="GO" id="GO:0008233">
    <property type="term" value="F:peptidase activity"/>
    <property type="evidence" value="ECO:0007669"/>
    <property type="project" value="UniProtKB-KW"/>
</dbReference>
<keyword evidence="1" id="KW-0645">Protease</keyword>
<dbReference type="CDD" id="cd12952">
    <property type="entry name" value="MMP_ACEL2062"/>
    <property type="match status" value="1"/>
</dbReference>
<dbReference type="Gene3D" id="3.30.2010.20">
    <property type="match status" value="1"/>
</dbReference>
<sequence>MARMTDEEFETVVEEALANIPERFLRALDNVAIVVESEPDDYHFDILDEPGCRGASVRKDELLGLYDGVSLVDRADGYEGDLPDVITVFKGPHERCFRSRAELVDEVGKTVVHEIGHYFGIDDARLHEMGY</sequence>
<dbReference type="InterPro" id="IPR038555">
    <property type="entry name" value="Zincin_1_sf"/>
</dbReference>
<evidence type="ECO:0000313" key="1">
    <source>
        <dbReference type="EMBL" id="PNV68067.1"/>
    </source>
</evidence>
<name>A0A2K2UCL6_9ACTN</name>
<dbReference type="AlphaFoldDB" id="A0A2K2UCL6"/>
<protein>
    <submittedName>
        <fullName evidence="1">Zn-dependent protease</fullName>
    </submittedName>
</protein>
<reference evidence="2" key="1">
    <citation type="submission" date="2018-01" db="EMBL/GenBank/DDBJ databases">
        <title>Rubneribacter badeniensis gen. nov., sp. nov., and Colonibacter rubneri, gen. nov., sp. nov., WGS of new members of the Eggerthellaceae.</title>
        <authorList>
            <person name="Danylec N."/>
            <person name="Stoll D.A."/>
            <person name="Doetsch A."/>
            <person name="Kulling S.E."/>
            <person name="Huch M."/>
        </authorList>
    </citation>
    <scope>NUCLEOTIDE SEQUENCE [LARGE SCALE GENOMIC DNA]</scope>
    <source>
        <strain evidence="2">ResAG-96</strain>
    </source>
</reference>
<dbReference type="InterPro" id="IPR010428">
    <property type="entry name" value="Zincin_1"/>
</dbReference>
<dbReference type="EMBL" id="PPEK01000003">
    <property type="protein sequence ID" value="PNV68067.1"/>
    <property type="molecule type" value="Genomic_DNA"/>
</dbReference>
<dbReference type="SUPFAM" id="SSF55486">
    <property type="entry name" value="Metalloproteases ('zincins'), catalytic domain"/>
    <property type="match status" value="1"/>
</dbReference>
<dbReference type="Pfam" id="PF06262">
    <property type="entry name" value="Zincin_1"/>
    <property type="match status" value="1"/>
</dbReference>
<proteinExistence type="predicted"/>
<keyword evidence="2" id="KW-1185">Reference proteome</keyword>
<comment type="caution">
    <text evidence="1">The sequence shown here is derived from an EMBL/GenBank/DDBJ whole genome shotgun (WGS) entry which is preliminary data.</text>
</comment>
<dbReference type="OrthoDB" id="9806895at2"/>
<keyword evidence="1" id="KW-0378">Hydrolase</keyword>
<dbReference type="Proteomes" id="UP000236197">
    <property type="component" value="Unassembled WGS sequence"/>
</dbReference>